<dbReference type="RefSeq" id="WP_055396492.1">
    <property type="nucleotide sequence ID" value="NZ_JAMXAX010000122.1"/>
</dbReference>
<feature type="domain" description="SUF system FeS cluster assembly SufBD core" evidence="1">
    <location>
        <begin position="158"/>
        <end position="385"/>
    </location>
</feature>
<dbReference type="EMBL" id="JBHSAJ010000061">
    <property type="protein sequence ID" value="MFC3937030.1"/>
    <property type="molecule type" value="Genomic_DNA"/>
</dbReference>
<dbReference type="Proteomes" id="UP001595693">
    <property type="component" value="Unassembled WGS sequence"/>
</dbReference>
<evidence type="ECO:0000313" key="2">
    <source>
        <dbReference type="EMBL" id="MFC3937030.1"/>
    </source>
</evidence>
<dbReference type="PANTHER" id="PTHR43575">
    <property type="entry name" value="PROTEIN ABCI7, CHLOROPLASTIC"/>
    <property type="match status" value="1"/>
</dbReference>
<name>A0ABV8DGB6_9BURK</name>
<dbReference type="InterPro" id="IPR037284">
    <property type="entry name" value="SUF_FeS_clus_asmbl_SufBD_sf"/>
</dbReference>
<organism evidence="2 3">
    <name type="scientific">Acidovorax facilis</name>
    <dbReference type="NCBI Taxonomy" id="12917"/>
    <lineage>
        <taxon>Bacteria</taxon>
        <taxon>Pseudomonadati</taxon>
        <taxon>Pseudomonadota</taxon>
        <taxon>Betaproteobacteria</taxon>
        <taxon>Burkholderiales</taxon>
        <taxon>Comamonadaceae</taxon>
        <taxon>Acidovorax</taxon>
    </lineage>
</organism>
<proteinExistence type="predicted"/>
<evidence type="ECO:0000313" key="3">
    <source>
        <dbReference type="Proteomes" id="UP001595693"/>
    </source>
</evidence>
<dbReference type="PANTHER" id="PTHR43575:SF1">
    <property type="entry name" value="PROTEIN ABCI7, CHLOROPLASTIC"/>
    <property type="match status" value="1"/>
</dbReference>
<accession>A0ABV8DGB6</accession>
<dbReference type="SUPFAM" id="SSF101960">
    <property type="entry name" value="Stabilizer of iron transporter SufD"/>
    <property type="match status" value="1"/>
</dbReference>
<gene>
    <name evidence="2" type="ORF">ACFOW3_20620</name>
</gene>
<keyword evidence="3" id="KW-1185">Reference proteome</keyword>
<reference evidence="3" key="1">
    <citation type="journal article" date="2019" name="Int. J. Syst. Evol. Microbiol.">
        <title>The Global Catalogue of Microorganisms (GCM) 10K type strain sequencing project: providing services to taxonomists for standard genome sequencing and annotation.</title>
        <authorList>
            <consortium name="The Broad Institute Genomics Platform"/>
            <consortium name="The Broad Institute Genome Sequencing Center for Infectious Disease"/>
            <person name="Wu L."/>
            <person name="Ma J."/>
        </authorList>
    </citation>
    <scope>NUCLEOTIDE SEQUENCE [LARGE SCALE GENOMIC DNA]</scope>
    <source>
        <strain evidence="3">CCUG 2113</strain>
    </source>
</reference>
<sequence length="434" mass="46634">MDTARADILAARHRLEDSGWIPRNADAFRHLPPPPVAVWLGEAPEAAPASCDAPPLIGAGWTLHLLGGRPQGRVDARWLDAADPAQRQELFAGLRLPTGTDNAGGRGDTAQQDAAPFAWVHRALCRRGLRLRIGGEPASQRGSAETVWIQLRHQPRSAVEAPMLVIDVQEGVHCVLVETHHREQVACEQPVVQNLHAHIRLAAGATLQHLRSVRPGAADQVAHHLQLELGQGARYEQGLIATGGRYHLQRQEVELTGDRAQAHSAGLLLAATANVEQQVRMLHTGERTHSTIETLALASGAARAVVNAHTRIAPHAADAEVRQRLTGVPTSGQPRLVLRPHLEIHHDQVQAAHGATWGALPEDALFYARQRGLDERSARGLIIEGMATALFARALGDPPLIDSLDLTALLRQAVAQHLGGDPAASMTQPEAAHG</sequence>
<dbReference type="InterPro" id="IPR055346">
    <property type="entry name" value="Fe-S_cluster_assembly_SufBD"/>
</dbReference>
<dbReference type="InterPro" id="IPR000825">
    <property type="entry name" value="SUF_FeS_clus_asmbl_SufBD_core"/>
</dbReference>
<evidence type="ECO:0000259" key="1">
    <source>
        <dbReference type="Pfam" id="PF01458"/>
    </source>
</evidence>
<dbReference type="Pfam" id="PF01458">
    <property type="entry name" value="SUFBD_core"/>
    <property type="match status" value="1"/>
</dbReference>
<comment type="caution">
    <text evidence="2">The sequence shown here is derived from an EMBL/GenBank/DDBJ whole genome shotgun (WGS) entry which is preliminary data.</text>
</comment>
<protein>
    <submittedName>
        <fullName evidence="2">SufD family Fe-S cluster assembly protein</fullName>
    </submittedName>
</protein>